<keyword evidence="3" id="KW-1185">Reference proteome</keyword>
<name>A0A835VYC2_CHLIN</name>
<sequence>MIPMVLANESASASIEARLDPALKTALSVATSLGVNVDDVALLCGLRPPEFNVECAASPDGAPAGAALAPIRVWPGLGGLELFRLQLRALLGAESALAAEDVTFVVRVPGHDATVQLCGLHHYGVASYCAAIGAALAAPCPASLTPSPPPPPPPSAAADGYLCGADAVATDAGSFAASAPGSGAEGGAPQPVAAPPGALAGSGMANDDWIDLLCSVADMLDGRNDDLVAHSGHGHAAAAGAVAAAAGGAAAAARGPGRSHERPCSLEDLLGYFEMRDGGHHRQQRPHHQADAEGSALGMRGLELPPRLEMSDQEEEEAEEIEEAFWPGSRPGRQQRSHAEPTPAVTVTAVVRRAAHAAVAPGAPAAGAKAAPVVPVTARAPVVDSVGAAAVASSPATALGSAPGAAPRAVAAPVLSWLAWRGRRSSATALPASLAQGRNSCTGLGQQQQQQASPHPPAAGTPGGAGGGSNSCNALACCSGNSCRRPSLRNPQSARRLSIIGMRALLATRGSGCYSAAAGCSASGGIYTAAGNAAAAQVSPGFCGGWDAASAAAAAAGGGGGGAAGVTDAEFLILQQLQRWDSLSCGGEWLDEYIYEDGDPCSPAFSIPLPVPPLHQLHQPTAGVAMPAETRAQHPQQQQQQVEVEAQEQLAALQVIASPRARPGAASGPALQGAGGYAGLGFSMAQTVAIKHVPLTADEQVTAAAAAMAAPPAPPQHVLRAPVVGAAGGARVPPGPGRGVAASSDCCRCGRACGDGACCFAGCVDGSGQPLPAPPPAQAVQLRGLDRSLPRAPAQVRVAPVGVCPAPPVAPYAVSAPSAAHVPAPAVAAAAVTVAAMAAPELAWPPPAFRALRIRAVRGESCRRASHLDSLSTTAHPHCDYGGGVGVSHGDGISGYTRLCRNVSTAPAWWAHGMRRLDQVGVFG</sequence>
<feature type="region of interest" description="Disordered" evidence="1">
    <location>
        <begin position="178"/>
        <end position="199"/>
    </location>
</feature>
<comment type="caution">
    <text evidence="2">The sequence shown here is derived from an EMBL/GenBank/DDBJ whole genome shotgun (WGS) entry which is preliminary data.</text>
</comment>
<evidence type="ECO:0000313" key="2">
    <source>
        <dbReference type="EMBL" id="KAG2430124.1"/>
    </source>
</evidence>
<dbReference type="EMBL" id="JAEHOC010000028">
    <property type="protein sequence ID" value="KAG2430124.1"/>
    <property type="molecule type" value="Genomic_DNA"/>
</dbReference>
<dbReference type="Proteomes" id="UP000650467">
    <property type="component" value="Unassembled WGS sequence"/>
</dbReference>
<gene>
    <name evidence="2" type="ORF">HXX76_010223</name>
</gene>
<feature type="region of interest" description="Disordered" evidence="1">
    <location>
        <begin position="438"/>
        <end position="465"/>
    </location>
</feature>
<accession>A0A835VYC2</accession>
<organism evidence="2 3">
    <name type="scientific">Chlamydomonas incerta</name>
    <dbReference type="NCBI Taxonomy" id="51695"/>
    <lineage>
        <taxon>Eukaryota</taxon>
        <taxon>Viridiplantae</taxon>
        <taxon>Chlorophyta</taxon>
        <taxon>core chlorophytes</taxon>
        <taxon>Chlorophyceae</taxon>
        <taxon>CS clade</taxon>
        <taxon>Chlamydomonadales</taxon>
        <taxon>Chlamydomonadaceae</taxon>
        <taxon>Chlamydomonas</taxon>
    </lineage>
</organism>
<proteinExistence type="predicted"/>
<feature type="region of interest" description="Disordered" evidence="1">
    <location>
        <begin position="278"/>
        <end position="343"/>
    </location>
</feature>
<feature type="compositionally biased region" description="Acidic residues" evidence="1">
    <location>
        <begin position="311"/>
        <end position="323"/>
    </location>
</feature>
<protein>
    <submittedName>
        <fullName evidence="2">Uncharacterized protein</fullName>
    </submittedName>
</protein>
<dbReference type="AlphaFoldDB" id="A0A835VYC2"/>
<evidence type="ECO:0000313" key="3">
    <source>
        <dbReference type="Proteomes" id="UP000650467"/>
    </source>
</evidence>
<reference evidence="2" key="1">
    <citation type="journal article" date="2020" name="bioRxiv">
        <title>Comparative genomics of Chlamydomonas.</title>
        <authorList>
            <person name="Craig R.J."/>
            <person name="Hasan A.R."/>
            <person name="Ness R.W."/>
            <person name="Keightley P.D."/>
        </authorList>
    </citation>
    <scope>NUCLEOTIDE SEQUENCE</scope>
    <source>
        <strain evidence="2">SAG 7.73</strain>
    </source>
</reference>
<dbReference type="OrthoDB" id="552003at2759"/>
<evidence type="ECO:0000256" key="1">
    <source>
        <dbReference type="SAM" id="MobiDB-lite"/>
    </source>
</evidence>